<name>A0ABT0YH82_9BURK</name>
<keyword evidence="2" id="KW-0813">Transport</keyword>
<comment type="caution">
    <text evidence="14">The sequence shown here is derived from an EMBL/GenBank/DDBJ whole genome shotgun (WGS) entry which is preliminary data.</text>
</comment>
<feature type="domain" description="Ion transport" evidence="13">
    <location>
        <begin position="40"/>
        <end position="255"/>
    </location>
</feature>
<evidence type="ECO:0000256" key="3">
    <source>
        <dbReference type="ARBA" id="ARBA00022538"/>
    </source>
</evidence>
<dbReference type="PRINTS" id="PR00169">
    <property type="entry name" value="KCHANNEL"/>
</dbReference>
<evidence type="ECO:0000256" key="1">
    <source>
        <dbReference type="ARBA" id="ARBA00004141"/>
    </source>
</evidence>
<feature type="transmembrane region" description="Helical" evidence="12">
    <location>
        <begin position="72"/>
        <end position="93"/>
    </location>
</feature>
<dbReference type="InterPro" id="IPR005821">
    <property type="entry name" value="Ion_trans_dom"/>
</dbReference>
<keyword evidence="9" id="KW-0406">Ion transport</keyword>
<feature type="transmembrane region" description="Helical" evidence="12">
    <location>
        <begin position="41"/>
        <end position="60"/>
    </location>
</feature>
<accession>A0ABT0YH82</accession>
<dbReference type="SUPFAM" id="SSF81324">
    <property type="entry name" value="Voltage-gated potassium channels"/>
    <property type="match status" value="1"/>
</dbReference>
<dbReference type="InterPro" id="IPR028325">
    <property type="entry name" value="VG_K_chnl"/>
</dbReference>
<dbReference type="Proteomes" id="UP001165541">
    <property type="component" value="Unassembled WGS sequence"/>
</dbReference>
<evidence type="ECO:0000256" key="4">
    <source>
        <dbReference type="ARBA" id="ARBA00022692"/>
    </source>
</evidence>
<keyword evidence="15" id="KW-1185">Reference proteome</keyword>
<keyword evidence="11" id="KW-0407">Ion channel</keyword>
<keyword evidence="4 12" id="KW-0812">Transmembrane</keyword>
<evidence type="ECO:0000256" key="6">
    <source>
        <dbReference type="ARBA" id="ARBA00022882"/>
    </source>
</evidence>
<dbReference type="EMBL" id="JAMKFE010000001">
    <property type="protein sequence ID" value="MCM5678101.1"/>
    <property type="molecule type" value="Genomic_DNA"/>
</dbReference>
<proteinExistence type="predicted"/>
<evidence type="ECO:0000256" key="12">
    <source>
        <dbReference type="SAM" id="Phobius"/>
    </source>
</evidence>
<dbReference type="PANTHER" id="PTHR11537:SF254">
    <property type="entry name" value="POTASSIUM VOLTAGE-GATED CHANNEL PROTEIN SHAB"/>
    <property type="match status" value="1"/>
</dbReference>
<evidence type="ECO:0000256" key="11">
    <source>
        <dbReference type="ARBA" id="ARBA00023303"/>
    </source>
</evidence>
<dbReference type="InterPro" id="IPR027359">
    <property type="entry name" value="Volt_channel_dom_sf"/>
</dbReference>
<organism evidence="14 15">
    <name type="scientific">Caldimonas mangrovi</name>
    <dbReference type="NCBI Taxonomy" id="2944811"/>
    <lineage>
        <taxon>Bacteria</taxon>
        <taxon>Pseudomonadati</taxon>
        <taxon>Pseudomonadota</taxon>
        <taxon>Betaproteobacteria</taxon>
        <taxon>Burkholderiales</taxon>
        <taxon>Sphaerotilaceae</taxon>
        <taxon>Caldimonas</taxon>
    </lineage>
</organism>
<keyword evidence="7" id="KW-0630">Potassium</keyword>
<evidence type="ECO:0000256" key="5">
    <source>
        <dbReference type="ARBA" id="ARBA00022826"/>
    </source>
</evidence>
<feature type="transmembrane region" description="Helical" evidence="12">
    <location>
        <begin position="167"/>
        <end position="188"/>
    </location>
</feature>
<evidence type="ECO:0000256" key="10">
    <source>
        <dbReference type="ARBA" id="ARBA00023136"/>
    </source>
</evidence>
<reference evidence="14" key="1">
    <citation type="submission" date="2022-05" db="EMBL/GenBank/DDBJ databases">
        <title>Schlegelella sp. nov., isolated from mangrove soil.</title>
        <authorList>
            <person name="Liu Y."/>
            <person name="Ge X."/>
            <person name="Liu W."/>
        </authorList>
    </citation>
    <scope>NUCLEOTIDE SEQUENCE</scope>
    <source>
        <strain evidence="14">S2-27</strain>
    </source>
</reference>
<dbReference type="RefSeq" id="WP_251776221.1">
    <property type="nucleotide sequence ID" value="NZ_JAMKFE010000001.1"/>
</dbReference>
<evidence type="ECO:0000256" key="2">
    <source>
        <dbReference type="ARBA" id="ARBA00022448"/>
    </source>
</evidence>
<evidence type="ECO:0000256" key="9">
    <source>
        <dbReference type="ARBA" id="ARBA00023065"/>
    </source>
</evidence>
<feature type="transmembrane region" description="Helical" evidence="12">
    <location>
        <begin position="226"/>
        <end position="246"/>
    </location>
</feature>
<protein>
    <submittedName>
        <fullName evidence="14">Ion transporter</fullName>
    </submittedName>
</protein>
<dbReference type="PANTHER" id="PTHR11537">
    <property type="entry name" value="VOLTAGE-GATED POTASSIUM CHANNEL"/>
    <property type="match status" value="1"/>
</dbReference>
<keyword evidence="5" id="KW-0631">Potassium channel</keyword>
<evidence type="ECO:0000259" key="13">
    <source>
        <dbReference type="Pfam" id="PF00520"/>
    </source>
</evidence>
<evidence type="ECO:0000313" key="14">
    <source>
        <dbReference type="EMBL" id="MCM5678101.1"/>
    </source>
</evidence>
<evidence type="ECO:0000313" key="15">
    <source>
        <dbReference type="Proteomes" id="UP001165541"/>
    </source>
</evidence>
<comment type="subcellular location">
    <subcellularLocation>
        <location evidence="1">Membrane</location>
        <topology evidence="1">Multi-pass membrane protein</topology>
    </subcellularLocation>
</comment>
<dbReference type="Gene3D" id="1.20.120.350">
    <property type="entry name" value="Voltage-gated potassium channels. Chain C"/>
    <property type="match status" value="1"/>
</dbReference>
<keyword evidence="10 12" id="KW-0472">Membrane</keyword>
<sequence>MTTDTASPIPSDAEQFGKPLQGWRLRLYTIIFEADTRAGKLFDVVLIAAILLSVAVVMLDSVEALHQRHGRWFDVLEWCFTLLFTIEYIARLVCVRRPWRYARSFFGVIDLLAILPAYLAALVPELHLLMDVRILRLLRIFRVFKLTEYAIEYRLLSRALANSRRKILIFLSFVLMVVLVLGTLMYVVEGPEHGYANIPTSVYWAITTLTTVGFGDITPQTNAGRFIASLMMLLGWGTLAVPTGIVTAEMTSMRRRPVTTRTCHACLTEDQAADANYCRHCGAKLSPYQYDREEEQPVRR</sequence>
<keyword evidence="3" id="KW-0633">Potassium transport</keyword>
<dbReference type="Pfam" id="PF00520">
    <property type="entry name" value="Ion_trans"/>
    <property type="match status" value="1"/>
</dbReference>
<keyword evidence="8 12" id="KW-1133">Transmembrane helix</keyword>
<evidence type="ECO:0000256" key="7">
    <source>
        <dbReference type="ARBA" id="ARBA00022958"/>
    </source>
</evidence>
<dbReference type="Gene3D" id="1.10.287.70">
    <property type="match status" value="1"/>
</dbReference>
<keyword evidence="6" id="KW-0851">Voltage-gated channel</keyword>
<gene>
    <name evidence="14" type="ORF">M8A51_00970</name>
</gene>
<evidence type="ECO:0000256" key="8">
    <source>
        <dbReference type="ARBA" id="ARBA00022989"/>
    </source>
</evidence>